<dbReference type="GO" id="GO:0006355">
    <property type="term" value="P:regulation of DNA-templated transcription"/>
    <property type="evidence" value="ECO:0007669"/>
    <property type="project" value="InterPro"/>
</dbReference>
<comment type="caution">
    <text evidence="2">The sequence shown here is derived from an EMBL/GenBank/DDBJ whole genome shotgun (WGS) entry which is preliminary data.</text>
</comment>
<accession>A0A0F9HG09</accession>
<name>A0A0F9HG09_9ZZZZ</name>
<dbReference type="GO" id="GO:0003677">
    <property type="term" value="F:DNA binding"/>
    <property type="evidence" value="ECO:0007669"/>
    <property type="project" value="InterPro"/>
</dbReference>
<dbReference type="SUPFAM" id="SSF46894">
    <property type="entry name" value="C-terminal effector domain of the bipartite response regulators"/>
    <property type="match status" value="1"/>
</dbReference>
<protein>
    <recommendedName>
        <fullName evidence="1">HTH luxR-type domain-containing protein</fullName>
    </recommendedName>
</protein>
<evidence type="ECO:0000259" key="1">
    <source>
        <dbReference type="Pfam" id="PF00196"/>
    </source>
</evidence>
<dbReference type="EMBL" id="LAZR01022798">
    <property type="protein sequence ID" value="KKL80615.1"/>
    <property type="molecule type" value="Genomic_DNA"/>
</dbReference>
<dbReference type="InterPro" id="IPR036388">
    <property type="entry name" value="WH-like_DNA-bd_sf"/>
</dbReference>
<reference evidence="2" key="1">
    <citation type="journal article" date="2015" name="Nature">
        <title>Complex archaea that bridge the gap between prokaryotes and eukaryotes.</title>
        <authorList>
            <person name="Spang A."/>
            <person name="Saw J.H."/>
            <person name="Jorgensen S.L."/>
            <person name="Zaremba-Niedzwiedzka K."/>
            <person name="Martijn J."/>
            <person name="Lind A.E."/>
            <person name="van Eijk R."/>
            <person name="Schleper C."/>
            <person name="Guy L."/>
            <person name="Ettema T.J."/>
        </authorList>
    </citation>
    <scope>NUCLEOTIDE SEQUENCE</scope>
</reference>
<feature type="domain" description="HTH luxR-type" evidence="1">
    <location>
        <begin position="43"/>
        <end position="74"/>
    </location>
</feature>
<dbReference type="AlphaFoldDB" id="A0A0F9HG09"/>
<dbReference type="Pfam" id="PF00196">
    <property type="entry name" value="GerE"/>
    <property type="match status" value="1"/>
</dbReference>
<dbReference type="InterPro" id="IPR000792">
    <property type="entry name" value="Tscrpt_reg_LuxR_C"/>
</dbReference>
<dbReference type="InterPro" id="IPR016032">
    <property type="entry name" value="Sig_transdc_resp-reg_C-effctor"/>
</dbReference>
<sequence length="193" mass="20768">MSIASNGLSSGARAALAHASQVAPTAIQKHQGKGQYELQKLRARHHLILRMSAQGMDNKEISSQLNLSEVAVSYTINSELGQKRLEVLMGNADIDAIDMIKEFAELAPVALEVAEEVMLNPYEKTSDRLNAVDKILNGAGYGKKVDLGVSIQLVGDDEIRAAKELARKKGKLAGIIVEEAVIVSESDDEDTEG</sequence>
<organism evidence="2">
    <name type="scientific">marine sediment metagenome</name>
    <dbReference type="NCBI Taxonomy" id="412755"/>
    <lineage>
        <taxon>unclassified sequences</taxon>
        <taxon>metagenomes</taxon>
        <taxon>ecological metagenomes</taxon>
    </lineage>
</organism>
<proteinExistence type="predicted"/>
<gene>
    <name evidence="2" type="ORF">LCGC14_2003030</name>
</gene>
<evidence type="ECO:0000313" key="2">
    <source>
        <dbReference type="EMBL" id="KKL80615.1"/>
    </source>
</evidence>
<dbReference type="Gene3D" id="1.10.10.10">
    <property type="entry name" value="Winged helix-like DNA-binding domain superfamily/Winged helix DNA-binding domain"/>
    <property type="match status" value="1"/>
</dbReference>